<keyword evidence="2" id="KW-1185">Reference proteome</keyword>
<sequence>MKSKQILFILLFLQTIPLYIKAEDKNENYKYNIHVTPKNYLRNDTIISLYEVESIITLEKNVKVGKLHNQVLQSINELVRVKTQNKIDTCKTTKQFQSILNNATLQIDTLIAYNNTLNSTNKRYKYLNNISKEISKEKKGRDISFTKKRFGTSIYFGTKYEVYDKEISRLYHNCLSLEAGFGISYKEILGDIHLNYGELKNKIDLNKQNNNTDKLEFGSSISYPVLDRHKWRLSPIIRYDYAIVSDIFDDKYTNQLNGYNKYSIGFNVDYIISRRLNLLPCISVWGKEIQDICLRGFFQFSNLSLPGDINGNLFQCGVVFNMYGRGIK</sequence>
<dbReference type="EMBL" id="CP081303">
    <property type="protein sequence ID" value="QZE14506.1"/>
    <property type="molecule type" value="Genomic_DNA"/>
</dbReference>
<organism evidence="1 2">
    <name type="scientific">Halosquirtibacter laminarini</name>
    <dbReference type="NCBI Taxonomy" id="3374600"/>
    <lineage>
        <taxon>Bacteria</taxon>
        <taxon>Pseudomonadati</taxon>
        <taxon>Bacteroidota</taxon>
        <taxon>Bacteroidia</taxon>
        <taxon>Marinilabiliales</taxon>
        <taxon>Prolixibacteraceae</taxon>
        <taxon>Halosquirtibacter</taxon>
    </lineage>
</organism>
<name>A0AC61NL17_9BACT</name>
<proteinExistence type="predicted"/>
<evidence type="ECO:0000313" key="1">
    <source>
        <dbReference type="EMBL" id="QZE14506.1"/>
    </source>
</evidence>
<reference evidence="1" key="1">
    <citation type="submission" date="2021-08" db="EMBL/GenBank/DDBJ databases">
        <title>Novel anaerobic bacterium isolated from sea squirt in East Sea, Republic of Korea.</title>
        <authorList>
            <person name="Nguyen T.H."/>
            <person name="Li Z."/>
            <person name="Lee Y.-J."/>
            <person name="Ko J."/>
            <person name="Kim S.-G."/>
        </authorList>
    </citation>
    <scope>NUCLEOTIDE SEQUENCE</scope>
    <source>
        <strain evidence="1">KCTC 25031</strain>
    </source>
</reference>
<dbReference type="Proteomes" id="UP000826212">
    <property type="component" value="Chromosome"/>
</dbReference>
<accession>A0AC61NL17</accession>
<evidence type="ECO:0000313" key="2">
    <source>
        <dbReference type="Proteomes" id="UP000826212"/>
    </source>
</evidence>
<protein>
    <submittedName>
        <fullName evidence="1">Uncharacterized protein</fullName>
    </submittedName>
</protein>
<gene>
    <name evidence="1" type="ORF">K4L44_01145</name>
</gene>